<evidence type="ECO:0000256" key="1">
    <source>
        <dbReference type="ARBA" id="ARBA00009112"/>
    </source>
</evidence>
<feature type="compositionally biased region" description="Low complexity" evidence="2">
    <location>
        <begin position="435"/>
        <end position="444"/>
    </location>
</feature>
<feature type="region of interest" description="Disordered" evidence="2">
    <location>
        <begin position="720"/>
        <end position="790"/>
    </location>
</feature>
<feature type="compositionally biased region" description="Low complexity" evidence="2">
    <location>
        <begin position="523"/>
        <end position="542"/>
    </location>
</feature>
<dbReference type="Proteomes" id="UP000010552">
    <property type="component" value="Unassembled WGS sequence"/>
</dbReference>
<organism evidence="4 5">
    <name type="scientific">Pteropus alecto</name>
    <name type="common">Black flying fox</name>
    <dbReference type="NCBI Taxonomy" id="9402"/>
    <lineage>
        <taxon>Eukaryota</taxon>
        <taxon>Metazoa</taxon>
        <taxon>Chordata</taxon>
        <taxon>Craniata</taxon>
        <taxon>Vertebrata</taxon>
        <taxon>Euteleostomi</taxon>
        <taxon>Mammalia</taxon>
        <taxon>Eutheria</taxon>
        <taxon>Laurasiatheria</taxon>
        <taxon>Chiroptera</taxon>
        <taxon>Yinpterochiroptera</taxon>
        <taxon>Pteropodoidea</taxon>
        <taxon>Pteropodidae</taxon>
        <taxon>Pteropodinae</taxon>
        <taxon>Pteropus</taxon>
    </lineage>
</organism>
<protein>
    <submittedName>
        <fullName evidence="4">Protein FAM48A</fullName>
    </submittedName>
</protein>
<comment type="similarity">
    <text evidence="1">Belongs to the SPT20 family.</text>
</comment>
<feature type="compositionally biased region" description="Polar residues" evidence="2">
    <location>
        <begin position="488"/>
        <end position="497"/>
    </location>
</feature>
<feature type="region of interest" description="Disordered" evidence="2">
    <location>
        <begin position="656"/>
        <end position="685"/>
    </location>
</feature>
<dbReference type="PANTHER" id="PTHR13526:SF16">
    <property type="entry name" value="SPT20-LIKE SEP DOMAIN-CONTAINING PROTEIN"/>
    <property type="match status" value="1"/>
</dbReference>
<dbReference type="GO" id="GO:0000124">
    <property type="term" value="C:SAGA complex"/>
    <property type="evidence" value="ECO:0007669"/>
    <property type="project" value="InterPro"/>
</dbReference>
<dbReference type="InParanoid" id="L5KPQ4"/>
<dbReference type="AlphaFoldDB" id="L5KPQ4"/>
<feature type="compositionally biased region" description="Polar residues" evidence="2">
    <location>
        <begin position="725"/>
        <end position="736"/>
    </location>
</feature>
<feature type="region of interest" description="Disordered" evidence="2">
    <location>
        <begin position="315"/>
        <end position="360"/>
    </location>
</feature>
<feature type="domain" description="Spt20-like SEP" evidence="3">
    <location>
        <begin position="74"/>
        <end position="220"/>
    </location>
</feature>
<sequence length="790" mass="85529">MQRALEQALDRADYVIESAQQRPPKRKYSSSGRQTLYEKLYDIYVEECGKEPEITEELTSNVNLLEKLVKRESLPCLVVNLHPGREGYSLMLKGKNGSCSEPIRLSYEKGELLEYLDAEELPPVLVDFLEKAPINLFHCGCVIAEIRDYRQCSNTEGPRYQSRHILLRPTMQTLACDVESIVEASGDQTWTQDDKLLLESQLILATAEPLCLDPSISVACAENRLLFNRQKMNSHPMRRNFKRYSTASLNRRQEMPPRPLPPELSAWTACKKIRERQAGQQYDLKISKGKYVDMWKRRPCELAVPSEVDVEKYAKGKRSVKRDDSQPAARPALKLRDGSALGREAGAQSPATEPTFVQPLHDPLFSAQRRSHKEARRERQMSPCHFSTDDYLNSYLCGPKTDAGRVVGGSEELAQKNNTRSPVRTSPTPSPSPSPSASATVSRPPGEDTEQPQAVPGQPSALGRGVQHAPPAIRLPSSSGKSSSGNSLPPQRASSLCESPFPAPASRPPSLSQESSVGVNRVSTLPAASQSAASSSPRTPATQVRASPAGLSVVRVVGPVGGAQTAVRGSNPEQGPAAGASAPAGVRPSSRPANARPAAPQAPSQRGVRFFLKTASGLRPLTLVRLPQGSFILNTQQPAQQPAQQPQQWLCQLMPEQEVEQPSASRPQEPVPQGSGAQGSASQRPALSARQAVVINLSETGRFLQAETAVLCQRGCAQTGPGQGLPQQRVQLSTASQQPLQPRQVQLRIVQHRRAVARAAAPTAQPGGGQQTASRSEGDKNGGPPSTPDP</sequence>
<dbReference type="InterPro" id="IPR021950">
    <property type="entry name" value="Spt20"/>
</dbReference>
<evidence type="ECO:0000259" key="3">
    <source>
        <dbReference type="Pfam" id="PF12090"/>
    </source>
</evidence>
<evidence type="ECO:0000313" key="4">
    <source>
        <dbReference type="EMBL" id="ELK12881.1"/>
    </source>
</evidence>
<feature type="compositionally biased region" description="Polar residues" evidence="2">
    <location>
        <begin position="513"/>
        <end position="522"/>
    </location>
</feature>
<dbReference type="STRING" id="9402.L5KPQ4"/>
<reference evidence="5" key="1">
    <citation type="journal article" date="2013" name="Science">
        <title>Comparative analysis of bat genomes provides insight into the evolution of flight and immunity.</title>
        <authorList>
            <person name="Zhang G."/>
            <person name="Cowled C."/>
            <person name="Shi Z."/>
            <person name="Huang Z."/>
            <person name="Bishop-Lilly K.A."/>
            <person name="Fang X."/>
            <person name="Wynne J.W."/>
            <person name="Xiong Z."/>
            <person name="Baker M.L."/>
            <person name="Zhao W."/>
            <person name="Tachedjian M."/>
            <person name="Zhu Y."/>
            <person name="Zhou P."/>
            <person name="Jiang X."/>
            <person name="Ng J."/>
            <person name="Yang L."/>
            <person name="Wu L."/>
            <person name="Xiao J."/>
            <person name="Feng Y."/>
            <person name="Chen Y."/>
            <person name="Sun X."/>
            <person name="Zhang Y."/>
            <person name="Marsh G.A."/>
            <person name="Crameri G."/>
            <person name="Broder C.C."/>
            <person name="Frey K.G."/>
            <person name="Wang L.F."/>
            <person name="Wang J."/>
        </authorList>
    </citation>
    <scope>NUCLEOTIDE SEQUENCE [LARGE SCALE GENOMIC DNA]</scope>
</reference>
<dbReference type="Pfam" id="PF12090">
    <property type="entry name" value="Spt20_SEP"/>
    <property type="match status" value="1"/>
</dbReference>
<feature type="compositionally biased region" description="Low complexity" evidence="2">
    <location>
        <begin position="737"/>
        <end position="748"/>
    </location>
</feature>
<dbReference type="EMBL" id="KB030639">
    <property type="protein sequence ID" value="ELK12881.1"/>
    <property type="molecule type" value="Genomic_DNA"/>
</dbReference>
<dbReference type="InterPro" id="IPR046468">
    <property type="entry name" value="Spt20-like_SEP"/>
</dbReference>
<evidence type="ECO:0000313" key="5">
    <source>
        <dbReference type="Proteomes" id="UP000010552"/>
    </source>
</evidence>
<feature type="region of interest" description="Disordered" evidence="2">
    <location>
        <begin position="411"/>
        <end position="551"/>
    </location>
</feature>
<evidence type="ECO:0000256" key="2">
    <source>
        <dbReference type="SAM" id="MobiDB-lite"/>
    </source>
</evidence>
<dbReference type="GO" id="GO:0006357">
    <property type="term" value="P:regulation of transcription by RNA polymerase II"/>
    <property type="evidence" value="ECO:0007669"/>
    <property type="project" value="TreeGrafter"/>
</dbReference>
<feature type="compositionally biased region" description="Low complexity" evidence="2">
    <location>
        <begin position="477"/>
        <end position="487"/>
    </location>
</feature>
<feature type="region of interest" description="Disordered" evidence="2">
    <location>
        <begin position="563"/>
        <end position="606"/>
    </location>
</feature>
<proteinExistence type="inferred from homology"/>
<keyword evidence="5" id="KW-1185">Reference proteome</keyword>
<accession>L5KPQ4</accession>
<gene>
    <name evidence="4" type="ORF">PAL_GLEAN10010524</name>
</gene>
<dbReference type="GO" id="GO:0003712">
    <property type="term" value="F:transcription coregulator activity"/>
    <property type="evidence" value="ECO:0007669"/>
    <property type="project" value="InterPro"/>
</dbReference>
<feature type="compositionally biased region" description="Low complexity" evidence="2">
    <location>
        <begin position="575"/>
        <end position="606"/>
    </location>
</feature>
<dbReference type="PANTHER" id="PTHR13526">
    <property type="entry name" value="TRANSCRIPTION FACTOR SPT20 HOMOLOG"/>
    <property type="match status" value="1"/>
</dbReference>
<name>L5KPQ4_PTEAL</name>